<accession>A0A4Z2I0H3</accession>
<name>A0A4Z2I0H3_9TELE</name>
<gene>
    <name evidence="1" type="ORF">EYF80_018134</name>
</gene>
<dbReference type="AlphaFoldDB" id="A0A4Z2I0H3"/>
<proteinExistence type="predicted"/>
<evidence type="ECO:0000313" key="2">
    <source>
        <dbReference type="Proteomes" id="UP000314294"/>
    </source>
</evidence>
<comment type="caution">
    <text evidence="1">The sequence shown here is derived from an EMBL/GenBank/DDBJ whole genome shotgun (WGS) entry which is preliminary data.</text>
</comment>
<organism evidence="1 2">
    <name type="scientific">Liparis tanakae</name>
    <name type="common">Tanaka's snailfish</name>
    <dbReference type="NCBI Taxonomy" id="230148"/>
    <lineage>
        <taxon>Eukaryota</taxon>
        <taxon>Metazoa</taxon>
        <taxon>Chordata</taxon>
        <taxon>Craniata</taxon>
        <taxon>Vertebrata</taxon>
        <taxon>Euteleostomi</taxon>
        <taxon>Actinopterygii</taxon>
        <taxon>Neopterygii</taxon>
        <taxon>Teleostei</taxon>
        <taxon>Neoteleostei</taxon>
        <taxon>Acanthomorphata</taxon>
        <taxon>Eupercaria</taxon>
        <taxon>Perciformes</taxon>
        <taxon>Cottioidei</taxon>
        <taxon>Cottales</taxon>
        <taxon>Liparidae</taxon>
        <taxon>Liparis</taxon>
    </lineage>
</organism>
<dbReference type="Proteomes" id="UP000314294">
    <property type="component" value="Unassembled WGS sequence"/>
</dbReference>
<dbReference type="EMBL" id="SRLO01000147">
    <property type="protein sequence ID" value="TNN71609.1"/>
    <property type="molecule type" value="Genomic_DNA"/>
</dbReference>
<keyword evidence="2" id="KW-1185">Reference proteome</keyword>
<evidence type="ECO:0000313" key="1">
    <source>
        <dbReference type="EMBL" id="TNN71609.1"/>
    </source>
</evidence>
<reference evidence="1 2" key="1">
    <citation type="submission" date="2019-03" db="EMBL/GenBank/DDBJ databases">
        <title>First draft genome of Liparis tanakae, snailfish: a comprehensive survey of snailfish specific genes.</title>
        <authorList>
            <person name="Kim W."/>
            <person name="Song I."/>
            <person name="Jeong J.-H."/>
            <person name="Kim D."/>
            <person name="Kim S."/>
            <person name="Ryu S."/>
            <person name="Song J.Y."/>
            <person name="Lee S.K."/>
        </authorList>
    </citation>
    <scope>NUCLEOTIDE SEQUENCE [LARGE SCALE GENOMIC DNA]</scope>
    <source>
        <tissue evidence="1">Muscle</tissue>
    </source>
</reference>
<sequence>MDFLSDESRMSNSLWMRSSMAAFTGSQLTVMQSTFSWLREEEHTGSIVMWLHISQFLVRTLNLRCTASRRLKRSSALLNMVRKPDAFLSIMTPKISSSPWALTPLNWLGMEMNRFISRK</sequence>
<protein>
    <submittedName>
        <fullName evidence="1">Uncharacterized protein</fullName>
    </submittedName>
</protein>